<dbReference type="EMBL" id="NUFG01000007">
    <property type="protein sequence ID" value="PEK24956.1"/>
    <property type="molecule type" value="Genomic_DNA"/>
</dbReference>
<feature type="domain" description="Gram-positive cocci surface proteins LPxTG" evidence="9">
    <location>
        <begin position="257"/>
        <end position="295"/>
    </location>
</feature>
<dbReference type="InterPro" id="IPR019931">
    <property type="entry name" value="LPXTG_anchor"/>
</dbReference>
<evidence type="ECO:0000256" key="2">
    <source>
        <dbReference type="ARBA" id="ARBA00007257"/>
    </source>
</evidence>
<evidence type="ECO:0000256" key="3">
    <source>
        <dbReference type="ARBA" id="ARBA00022512"/>
    </source>
</evidence>
<feature type="compositionally biased region" description="Basic and acidic residues" evidence="7">
    <location>
        <begin position="242"/>
        <end position="265"/>
    </location>
</feature>
<dbReference type="Pfam" id="PF17802">
    <property type="entry name" value="SpaA"/>
    <property type="match status" value="3"/>
</dbReference>
<reference evidence="11 12" key="1">
    <citation type="submission" date="2017-09" db="EMBL/GenBank/DDBJ databases">
        <title>Large-scale bioinformatics analysis of Bacillus genomes uncovers conserved roles of natural products in bacterial physiology.</title>
        <authorList>
            <consortium name="Agbiome Team Llc"/>
            <person name="Bleich R.M."/>
            <person name="Kirk G.J."/>
            <person name="Santa Maria K.C."/>
            <person name="Allen S.E."/>
            <person name="Farag S."/>
            <person name="Shank E.A."/>
            <person name="Bowers A."/>
        </authorList>
    </citation>
    <scope>NUCLEOTIDE SEQUENCE [LARGE SCALE GENOMIC DNA]</scope>
    <source>
        <strain evidence="11 12">AFS000414</strain>
    </source>
</reference>
<dbReference type="Pfam" id="PF00746">
    <property type="entry name" value="Gram_pos_anchor"/>
    <property type="match status" value="1"/>
</dbReference>
<keyword evidence="8" id="KW-0812">Transmembrane</keyword>
<dbReference type="InterPro" id="IPR013783">
    <property type="entry name" value="Ig-like_fold"/>
</dbReference>
<evidence type="ECO:0000259" key="9">
    <source>
        <dbReference type="Pfam" id="PF00746"/>
    </source>
</evidence>
<dbReference type="SUPFAM" id="SSF49478">
    <property type="entry name" value="Cna protein B-type domain"/>
    <property type="match status" value="2"/>
</dbReference>
<dbReference type="PANTHER" id="PTHR36108">
    <property type="entry name" value="COLOSSIN-B-RELATED"/>
    <property type="match status" value="1"/>
</dbReference>
<evidence type="ECO:0000256" key="4">
    <source>
        <dbReference type="ARBA" id="ARBA00022525"/>
    </source>
</evidence>
<evidence type="ECO:0000256" key="5">
    <source>
        <dbReference type="ARBA" id="ARBA00022729"/>
    </source>
</evidence>
<feature type="non-terminal residue" evidence="11">
    <location>
        <position position="1"/>
    </location>
</feature>
<keyword evidence="8" id="KW-0472">Membrane</keyword>
<keyword evidence="3" id="KW-0134">Cell wall</keyword>
<keyword evidence="5" id="KW-0732">Signal</keyword>
<evidence type="ECO:0000256" key="6">
    <source>
        <dbReference type="ARBA" id="ARBA00023088"/>
    </source>
</evidence>
<comment type="subcellular location">
    <subcellularLocation>
        <location evidence="1">Secreted</location>
        <location evidence="1">Cell wall</location>
        <topology evidence="1">Peptidoglycan-anchor</topology>
    </subcellularLocation>
</comment>
<dbReference type="Proteomes" id="UP000220435">
    <property type="component" value="Unassembled WGS sequence"/>
</dbReference>
<evidence type="ECO:0000256" key="1">
    <source>
        <dbReference type="ARBA" id="ARBA00004168"/>
    </source>
</evidence>
<evidence type="ECO:0000256" key="8">
    <source>
        <dbReference type="SAM" id="Phobius"/>
    </source>
</evidence>
<proteinExistence type="inferred from homology"/>
<evidence type="ECO:0000256" key="7">
    <source>
        <dbReference type="SAM" id="MobiDB-lite"/>
    </source>
</evidence>
<dbReference type="AlphaFoldDB" id="A0AB73RRX3"/>
<keyword evidence="8" id="KW-1133">Transmembrane helix</keyword>
<keyword evidence="6" id="KW-0572">Peptidoglycan-anchor</keyword>
<comment type="similarity">
    <text evidence="2">Belongs to the serine-aspartate repeat-containing protein (SDr) family.</text>
</comment>
<dbReference type="RefSeq" id="WP_142950403.1">
    <property type="nucleotide sequence ID" value="NZ_NUFG01000007.1"/>
</dbReference>
<name>A0AB73RRX3_9BACI</name>
<feature type="domain" description="SpaA-like prealbumin fold" evidence="10">
    <location>
        <begin position="51"/>
        <end position="129"/>
    </location>
</feature>
<protein>
    <submittedName>
        <fullName evidence="11">Adhesin</fullName>
    </submittedName>
</protein>
<organism evidence="11 12">
    <name type="scientific">Bacillus wiedmannii</name>
    <dbReference type="NCBI Taxonomy" id="1890302"/>
    <lineage>
        <taxon>Bacteria</taxon>
        <taxon>Bacillati</taxon>
        <taxon>Bacillota</taxon>
        <taxon>Bacilli</taxon>
        <taxon>Bacillales</taxon>
        <taxon>Bacillaceae</taxon>
        <taxon>Bacillus</taxon>
        <taxon>Bacillus cereus group</taxon>
    </lineage>
</organism>
<dbReference type="PANTHER" id="PTHR36108:SF13">
    <property type="entry name" value="COLOSSIN-B-RELATED"/>
    <property type="match status" value="1"/>
</dbReference>
<evidence type="ECO:0000313" key="12">
    <source>
        <dbReference type="Proteomes" id="UP000220435"/>
    </source>
</evidence>
<feature type="transmembrane region" description="Helical" evidence="8">
    <location>
        <begin position="275"/>
        <end position="292"/>
    </location>
</feature>
<evidence type="ECO:0000259" key="10">
    <source>
        <dbReference type="Pfam" id="PF17802"/>
    </source>
</evidence>
<feature type="domain" description="SpaA-like prealbumin fold" evidence="10">
    <location>
        <begin position="144"/>
        <end position="221"/>
    </location>
</feature>
<accession>A0AB73RRX3</accession>
<gene>
    <name evidence="11" type="ORF">CN694_11245</name>
</gene>
<dbReference type="NCBIfam" id="TIGR01167">
    <property type="entry name" value="LPXTG_anchor"/>
    <property type="match status" value="1"/>
</dbReference>
<sequence length="297" mass="32642">VTNLSVGTYKLVEVKAPKGYKQLVDPITFQIEKGMTKSLALTVENEMLDKGNVEVTKVDKDSQKVLEGVVFEVQDEQGKVVTKVTTDKEGKAKVSDLSVGKYKLVETESLPGYKKLTEPVSFEIKKGLTEVLLLKVENEQLDKGSVEITKMAAESKNVLSGAVFEVHDEKGKVVTKVTTDKEGKAKVSDLSVGHYTLVEVEAPKGYEKLTNPIPFEITKGMISPVQLEVLNKLTSLAPPGPEKPETTDPEKPETTDPEKPEKELPKTGQKMPVEPYMGALLIMMSFGLLVLGRKQQR</sequence>
<feature type="domain" description="SpaA-like prealbumin fold" evidence="10">
    <location>
        <begin position="2"/>
        <end position="41"/>
    </location>
</feature>
<dbReference type="InterPro" id="IPR041033">
    <property type="entry name" value="SpaA_PFL_dom_1"/>
</dbReference>
<dbReference type="Gene3D" id="2.60.40.10">
    <property type="entry name" value="Immunoglobulins"/>
    <property type="match status" value="3"/>
</dbReference>
<comment type="caution">
    <text evidence="11">The sequence shown here is derived from an EMBL/GenBank/DDBJ whole genome shotgun (WGS) entry which is preliminary data.</text>
</comment>
<feature type="region of interest" description="Disordered" evidence="7">
    <location>
        <begin position="235"/>
        <end position="271"/>
    </location>
</feature>
<evidence type="ECO:0000313" key="11">
    <source>
        <dbReference type="EMBL" id="PEK24956.1"/>
    </source>
</evidence>
<keyword evidence="4" id="KW-0964">Secreted</keyword>